<dbReference type="AlphaFoldDB" id="A0A9K3GWC9"/>
<evidence type="ECO:0000256" key="1">
    <source>
        <dbReference type="SAM" id="MobiDB-lite"/>
    </source>
</evidence>
<dbReference type="Pfam" id="PF00646">
    <property type="entry name" value="F-box"/>
    <property type="match status" value="1"/>
</dbReference>
<dbReference type="InterPro" id="IPR001810">
    <property type="entry name" value="F-box_dom"/>
</dbReference>
<dbReference type="PANTHER" id="PTHR45463">
    <property type="entry name" value="OS09G0392200 PROTEIN"/>
    <property type="match status" value="1"/>
</dbReference>
<name>A0A9K3GWC9_HELAN</name>
<dbReference type="Gene3D" id="1.20.1280.50">
    <property type="match status" value="1"/>
</dbReference>
<feature type="region of interest" description="Disordered" evidence="1">
    <location>
        <begin position="1"/>
        <end position="25"/>
    </location>
</feature>
<feature type="domain" description="F-box" evidence="2">
    <location>
        <begin position="29"/>
        <end position="69"/>
    </location>
</feature>
<reference evidence="3" key="2">
    <citation type="submission" date="2020-06" db="EMBL/GenBank/DDBJ databases">
        <title>Helianthus annuus Genome sequencing and assembly Release 2.</title>
        <authorList>
            <person name="Gouzy J."/>
            <person name="Langlade N."/>
            <person name="Munos S."/>
        </authorList>
    </citation>
    <scope>NUCLEOTIDE SEQUENCE</scope>
    <source>
        <tissue evidence="3">Leaves</tissue>
    </source>
</reference>
<dbReference type="OrthoDB" id="642536at2759"/>
<proteinExistence type="predicted"/>
<dbReference type="SMART" id="SM00256">
    <property type="entry name" value="FBOX"/>
    <property type="match status" value="1"/>
</dbReference>
<dbReference type="SUPFAM" id="SSF81383">
    <property type="entry name" value="F-box domain"/>
    <property type="match status" value="1"/>
</dbReference>
<gene>
    <name evidence="3" type="ORF">HanXRQr2_Chr17g0818411</name>
</gene>
<dbReference type="Pfam" id="PF03478">
    <property type="entry name" value="Beta-prop_KIB1-4"/>
    <property type="match status" value="1"/>
</dbReference>
<evidence type="ECO:0000313" key="3">
    <source>
        <dbReference type="EMBL" id="KAF5756744.1"/>
    </source>
</evidence>
<evidence type="ECO:0000259" key="2">
    <source>
        <dbReference type="SMART" id="SM00256"/>
    </source>
</evidence>
<protein>
    <submittedName>
        <fullName evidence="3">F-box domain-containing protein</fullName>
    </submittedName>
</protein>
<keyword evidence="4" id="KW-1185">Reference proteome</keyword>
<feature type="compositionally biased region" description="Low complexity" evidence="1">
    <location>
        <begin position="10"/>
        <end position="25"/>
    </location>
</feature>
<reference evidence="3" key="1">
    <citation type="journal article" date="2017" name="Nature">
        <title>The sunflower genome provides insights into oil metabolism, flowering and Asterid evolution.</title>
        <authorList>
            <person name="Badouin H."/>
            <person name="Gouzy J."/>
            <person name="Grassa C.J."/>
            <person name="Murat F."/>
            <person name="Staton S.E."/>
            <person name="Cottret L."/>
            <person name="Lelandais-Briere C."/>
            <person name="Owens G.L."/>
            <person name="Carrere S."/>
            <person name="Mayjonade B."/>
            <person name="Legrand L."/>
            <person name="Gill N."/>
            <person name="Kane N.C."/>
            <person name="Bowers J.E."/>
            <person name="Hubner S."/>
            <person name="Bellec A."/>
            <person name="Berard A."/>
            <person name="Berges H."/>
            <person name="Blanchet N."/>
            <person name="Boniface M.C."/>
            <person name="Brunel D."/>
            <person name="Catrice O."/>
            <person name="Chaidir N."/>
            <person name="Claudel C."/>
            <person name="Donnadieu C."/>
            <person name="Faraut T."/>
            <person name="Fievet G."/>
            <person name="Helmstetter N."/>
            <person name="King M."/>
            <person name="Knapp S.J."/>
            <person name="Lai Z."/>
            <person name="Le Paslier M.C."/>
            <person name="Lippi Y."/>
            <person name="Lorenzon L."/>
            <person name="Mandel J.R."/>
            <person name="Marage G."/>
            <person name="Marchand G."/>
            <person name="Marquand E."/>
            <person name="Bret-Mestries E."/>
            <person name="Morien E."/>
            <person name="Nambeesan S."/>
            <person name="Nguyen T."/>
            <person name="Pegot-Espagnet P."/>
            <person name="Pouilly N."/>
            <person name="Raftis F."/>
            <person name="Sallet E."/>
            <person name="Schiex T."/>
            <person name="Thomas J."/>
            <person name="Vandecasteele C."/>
            <person name="Vares D."/>
            <person name="Vear F."/>
            <person name="Vautrin S."/>
            <person name="Crespi M."/>
            <person name="Mangin B."/>
            <person name="Burke J.M."/>
            <person name="Salse J."/>
            <person name="Munos S."/>
            <person name="Vincourt P."/>
            <person name="Rieseberg L.H."/>
            <person name="Langlade N.B."/>
        </authorList>
    </citation>
    <scope>NUCLEOTIDE SEQUENCE</scope>
    <source>
        <tissue evidence="3">Leaves</tissue>
    </source>
</reference>
<accession>A0A9K3GWC9</accession>
<dbReference type="PANTHER" id="PTHR45463:SF8">
    <property type="entry name" value="OS09G0392200 PROTEIN"/>
    <property type="match status" value="1"/>
</dbReference>
<dbReference type="Proteomes" id="UP000215914">
    <property type="component" value="Unassembled WGS sequence"/>
</dbReference>
<sequence>MVRNPNNEASSSKSSKTSDDTGSSTWPNLNPELLSLIMMRLRVVDYLAFSGVCKSWRSLAHSEKNKFMSSKQPMSVSFSFSTKAKKECHLTDLNGNTFTTVLPSSTAKTSVGSTCGYLIFFGRKTREFVLVNPITRHELHFPGFPFHVSNDPTSVRGTLVFSPSISGWVLVISHRFSSVISFSLAGTQPSWDYLSFNFPVLDIHYFKGKIYSLNSENRLCEVKLNSKPQPVLTPLTMKNVPEHELIHPEFVSSGENLYVVSRISKDAYETFKIDFNKMEWVSTGKTIGEYAVFVSDLKSSSAMNPDTWMLYDTDKSKNKGMWFTANLWYFRHVCEQANLLQ</sequence>
<dbReference type="EMBL" id="MNCJ02000332">
    <property type="protein sequence ID" value="KAF5756744.1"/>
    <property type="molecule type" value="Genomic_DNA"/>
</dbReference>
<organism evidence="3 4">
    <name type="scientific">Helianthus annuus</name>
    <name type="common">Common sunflower</name>
    <dbReference type="NCBI Taxonomy" id="4232"/>
    <lineage>
        <taxon>Eukaryota</taxon>
        <taxon>Viridiplantae</taxon>
        <taxon>Streptophyta</taxon>
        <taxon>Embryophyta</taxon>
        <taxon>Tracheophyta</taxon>
        <taxon>Spermatophyta</taxon>
        <taxon>Magnoliopsida</taxon>
        <taxon>eudicotyledons</taxon>
        <taxon>Gunneridae</taxon>
        <taxon>Pentapetalae</taxon>
        <taxon>asterids</taxon>
        <taxon>campanulids</taxon>
        <taxon>Asterales</taxon>
        <taxon>Asteraceae</taxon>
        <taxon>Asteroideae</taxon>
        <taxon>Heliantheae alliance</taxon>
        <taxon>Heliantheae</taxon>
        <taxon>Helianthus</taxon>
    </lineage>
</organism>
<comment type="caution">
    <text evidence="3">The sequence shown here is derived from an EMBL/GenBank/DDBJ whole genome shotgun (WGS) entry which is preliminary data.</text>
</comment>
<evidence type="ECO:0000313" key="4">
    <source>
        <dbReference type="Proteomes" id="UP000215914"/>
    </source>
</evidence>
<dbReference type="InterPro" id="IPR036047">
    <property type="entry name" value="F-box-like_dom_sf"/>
</dbReference>
<dbReference type="Gramene" id="mRNA:HanXRQr2_Chr17g0818411">
    <property type="protein sequence ID" value="CDS:HanXRQr2_Chr17g0818411.1"/>
    <property type="gene ID" value="HanXRQr2_Chr17g0818411"/>
</dbReference>
<dbReference type="InterPro" id="IPR005174">
    <property type="entry name" value="KIB1-4_b-propeller"/>
</dbReference>